<name>A0A397NMJ5_9SPHN</name>
<dbReference type="Proteomes" id="UP000266568">
    <property type="component" value="Unassembled WGS sequence"/>
</dbReference>
<feature type="transmembrane region" description="Helical" evidence="2">
    <location>
        <begin position="324"/>
        <end position="348"/>
    </location>
</feature>
<evidence type="ECO:0000256" key="2">
    <source>
        <dbReference type="SAM" id="Phobius"/>
    </source>
</evidence>
<dbReference type="AlphaFoldDB" id="A0A397NMJ5"/>
<keyword evidence="2" id="KW-0812">Transmembrane</keyword>
<dbReference type="EMBL" id="QXDC01000005">
    <property type="protein sequence ID" value="RIA36829.1"/>
    <property type="molecule type" value="Genomic_DNA"/>
</dbReference>
<dbReference type="OrthoDB" id="7328956at2"/>
<keyword evidence="2" id="KW-0472">Membrane</keyword>
<feature type="compositionally biased region" description="Pro residues" evidence="1">
    <location>
        <begin position="229"/>
        <end position="242"/>
    </location>
</feature>
<evidence type="ECO:0000256" key="1">
    <source>
        <dbReference type="SAM" id="MobiDB-lite"/>
    </source>
</evidence>
<comment type="caution">
    <text evidence="3">The sequence shown here is derived from an EMBL/GenBank/DDBJ whole genome shotgun (WGS) entry which is preliminary data.</text>
</comment>
<organism evidence="3 4">
    <name type="scientific">Hephaestia caeni</name>
    <dbReference type="NCBI Taxonomy" id="645617"/>
    <lineage>
        <taxon>Bacteria</taxon>
        <taxon>Pseudomonadati</taxon>
        <taxon>Pseudomonadota</taxon>
        <taxon>Alphaproteobacteria</taxon>
        <taxon>Sphingomonadales</taxon>
        <taxon>Sphingomonadaceae</taxon>
        <taxon>Hephaestia</taxon>
    </lineage>
</organism>
<dbReference type="Pfam" id="PF03929">
    <property type="entry name" value="PepSY_TM"/>
    <property type="match status" value="1"/>
</dbReference>
<feature type="transmembrane region" description="Helical" evidence="2">
    <location>
        <begin position="149"/>
        <end position="169"/>
    </location>
</feature>
<sequence>MSKQAWRRTWFQVHKWIGLILAILIIPICLTGSALVWKGATDRIANPARYATSGATMLPAERYAEAAQAVLAPGERINSLTMPEGNGPVVVAATQAGKGPPRGRPVRMMVYLDPPTAKVLDQAASNEGVLRVFHVLHGSLMVPGVGRKIVGWLGVAMMVSAFTGIWLWWPMVGRWSKGLRWRRHANLDTNLHHMAGFWISLPLFVLSLTGAWISFPAFFGALTGAEPRSGPPPRRAPPPQPTDPQRSLDQAIAIAGARVPGDVREVRWPAGDDARWTVTIGTKEVAVDDASGEVATISTPRPRGGSGVAGWMRRIHDGNGTGPVWQTIIFLGGLLPAGLAITGVIMWWRARTWRGRLAARKKGAATA</sequence>
<dbReference type="PANTHER" id="PTHR34219">
    <property type="entry name" value="IRON-REGULATED INNER MEMBRANE PROTEIN-RELATED"/>
    <property type="match status" value="1"/>
</dbReference>
<feature type="region of interest" description="Disordered" evidence="1">
    <location>
        <begin position="226"/>
        <end position="246"/>
    </location>
</feature>
<feature type="transmembrane region" description="Helical" evidence="2">
    <location>
        <begin position="16"/>
        <end position="37"/>
    </location>
</feature>
<protein>
    <submittedName>
        <fullName evidence="3">Putative iron-regulated membrane protein</fullName>
    </submittedName>
</protein>
<reference evidence="3 4" key="1">
    <citation type="submission" date="2018-08" db="EMBL/GenBank/DDBJ databases">
        <title>Genomic Encyclopedia of Type Strains, Phase IV (KMG-IV): sequencing the most valuable type-strain genomes for metagenomic binning, comparative biology and taxonomic classification.</title>
        <authorList>
            <person name="Goeker M."/>
        </authorList>
    </citation>
    <scope>NUCLEOTIDE SEQUENCE [LARGE SCALE GENOMIC DNA]</scope>
    <source>
        <strain evidence="3 4">DSM 25527</strain>
    </source>
</reference>
<proteinExistence type="predicted"/>
<accession>A0A397NMJ5</accession>
<keyword evidence="4" id="KW-1185">Reference proteome</keyword>
<feature type="transmembrane region" description="Helical" evidence="2">
    <location>
        <begin position="190"/>
        <end position="213"/>
    </location>
</feature>
<keyword evidence="2" id="KW-1133">Transmembrane helix</keyword>
<dbReference type="RefSeq" id="WP_119037480.1">
    <property type="nucleotide sequence ID" value="NZ_QXDC01000005.1"/>
</dbReference>
<evidence type="ECO:0000313" key="4">
    <source>
        <dbReference type="Proteomes" id="UP000266568"/>
    </source>
</evidence>
<gene>
    <name evidence="3" type="ORF">DFR49_4120</name>
</gene>
<dbReference type="InterPro" id="IPR005625">
    <property type="entry name" value="PepSY-ass_TM"/>
</dbReference>
<evidence type="ECO:0000313" key="3">
    <source>
        <dbReference type="EMBL" id="RIA36829.1"/>
    </source>
</evidence>